<organism evidence="2 3">
    <name type="scientific">Methylopila henanensis</name>
    <dbReference type="NCBI Taxonomy" id="873516"/>
    <lineage>
        <taxon>Bacteria</taxon>
        <taxon>Pseudomonadati</taxon>
        <taxon>Pseudomonadota</taxon>
        <taxon>Alphaproteobacteria</taxon>
        <taxon>Hyphomicrobiales</taxon>
        <taxon>Methylopilaceae</taxon>
        <taxon>Methylopila</taxon>
    </lineage>
</organism>
<name>A0ABW4K7Q6_9HYPH</name>
<reference evidence="3" key="1">
    <citation type="journal article" date="2019" name="Int. J. Syst. Evol. Microbiol.">
        <title>The Global Catalogue of Microorganisms (GCM) 10K type strain sequencing project: providing services to taxonomists for standard genome sequencing and annotation.</title>
        <authorList>
            <consortium name="The Broad Institute Genomics Platform"/>
            <consortium name="The Broad Institute Genome Sequencing Center for Infectious Disease"/>
            <person name="Wu L."/>
            <person name="Ma J."/>
        </authorList>
    </citation>
    <scope>NUCLEOTIDE SEQUENCE [LARGE SCALE GENOMIC DNA]</scope>
    <source>
        <strain evidence="3">KCTC 23707</strain>
    </source>
</reference>
<accession>A0ABW4K7Q6</accession>
<keyword evidence="3" id="KW-1185">Reference proteome</keyword>
<feature type="chain" id="PRO_5045379470" description="DUF3617 family protein" evidence="1">
    <location>
        <begin position="24"/>
        <end position="122"/>
    </location>
</feature>
<dbReference type="Proteomes" id="UP001597308">
    <property type="component" value="Unassembled WGS sequence"/>
</dbReference>
<evidence type="ECO:0000313" key="2">
    <source>
        <dbReference type="EMBL" id="MFD1702987.1"/>
    </source>
</evidence>
<protein>
    <recommendedName>
        <fullName evidence="4">DUF3617 family protein</fullName>
    </recommendedName>
</protein>
<comment type="caution">
    <text evidence="2">The sequence shown here is derived from an EMBL/GenBank/DDBJ whole genome shotgun (WGS) entry which is preliminary data.</text>
</comment>
<feature type="signal peptide" evidence="1">
    <location>
        <begin position="1"/>
        <end position="23"/>
    </location>
</feature>
<sequence>MAKFVLCALGALALALVAGPARAEDPVTGTWSPTCAPSPEREIDNKLETIVFFQGAVKFRDQECTIDGWGKKRKQFRSEITCFARKGGKPATYTIAVQPEGKKLRVSVSDRMYKQFVERCDL</sequence>
<dbReference type="EMBL" id="JBHUER010000004">
    <property type="protein sequence ID" value="MFD1702987.1"/>
    <property type="molecule type" value="Genomic_DNA"/>
</dbReference>
<evidence type="ECO:0000256" key="1">
    <source>
        <dbReference type="SAM" id="SignalP"/>
    </source>
</evidence>
<dbReference type="RefSeq" id="WP_378798763.1">
    <property type="nucleotide sequence ID" value="NZ_JBHUER010000004.1"/>
</dbReference>
<proteinExistence type="predicted"/>
<keyword evidence="1" id="KW-0732">Signal</keyword>
<gene>
    <name evidence="2" type="ORF">ACFSCV_08215</name>
</gene>
<evidence type="ECO:0000313" key="3">
    <source>
        <dbReference type="Proteomes" id="UP001597308"/>
    </source>
</evidence>
<evidence type="ECO:0008006" key="4">
    <source>
        <dbReference type="Google" id="ProtNLM"/>
    </source>
</evidence>